<comment type="caution">
    <text evidence="2">The sequence shown here is derived from an EMBL/GenBank/DDBJ whole genome shotgun (WGS) entry which is preliminary data.</text>
</comment>
<gene>
    <name evidence="2" type="ORF">VNO78_02942</name>
</gene>
<evidence type="ECO:0000313" key="3">
    <source>
        <dbReference type="Proteomes" id="UP001386955"/>
    </source>
</evidence>
<dbReference type="Proteomes" id="UP001386955">
    <property type="component" value="Unassembled WGS sequence"/>
</dbReference>
<evidence type="ECO:0000313" key="2">
    <source>
        <dbReference type="EMBL" id="KAK7411508.1"/>
    </source>
</evidence>
<accession>A0AAN9T3F4</accession>
<evidence type="ECO:0000256" key="1">
    <source>
        <dbReference type="SAM" id="MobiDB-lite"/>
    </source>
</evidence>
<sequence length="125" mass="13616">MDGLRWSHVSMGSLRVWEIVMLMAEKTKGAVGGKISVPERSATLSTPLVQRELALVSKKQARMEEQGLEPGDGRQLGATGYGSGHGQEVLKKEEANLEGNMAELHKENDDLVGKVVKDEAIMDDK</sequence>
<protein>
    <submittedName>
        <fullName evidence="2">Uncharacterized protein</fullName>
    </submittedName>
</protein>
<reference evidence="2 3" key="1">
    <citation type="submission" date="2024-01" db="EMBL/GenBank/DDBJ databases">
        <title>The genomes of 5 underutilized Papilionoideae crops provide insights into root nodulation and disease resistanc.</title>
        <authorList>
            <person name="Jiang F."/>
        </authorList>
    </citation>
    <scope>NUCLEOTIDE SEQUENCE [LARGE SCALE GENOMIC DNA]</scope>
    <source>
        <strain evidence="2">DUOXIRENSHENG_FW03</strain>
        <tissue evidence="2">Leaves</tissue>
    </source>
</reference>
<dbReference type="EMBL" id="JAYMYS010000001">
    <property type="protein sequence ID" value="KAK7411508.1"/>
    <property type="molecule type" value="Genomic_DNA"/>
</dbReference>
<keyword evidence="3" id="KW-1185">Reference proteome</keyword>
<feature type="region of interest" description="Disordered" evidence="1">
    <location>
        <begin position="63"/>
        <end position="86"/>
    </location>
</feature>
<dbReference type="AlphaFoldDB" id="A0AAN9T3F4"/>
<proteinExistence type="predicted"/>
<name>A0AAN9T3F4_PSOTE</name>
<organism evidence="2 3">
    <name type="scientific">Psophocarpus tetragonolobus</name>
    <name type="common">Winged bean</name>
    <name type="synonym">Dolichos tetragonolobus</name>
    <dbReference type="NCBI Taxonomy" id="3891"/>
    <lineage>
        <taxon>Eukaryota</taxon>
        <taxon>Viridiplantae</taxon>
        <taxon>Streptophyta</taxon>
        <taxon>Embryophyta</taxon>
        <taxon>Tracheophyta</taxon>
        <taxon>Spermatophyta</taxon>
        <taxon>Magnoliopsida</taxon>
        <taxon>eudicotyledons</taxon>
        <taxon>Gunneridae</taxon>
        <taxon>Pentapetalae</taxon>
        <taxon>rosids</taxon>
        <taxon>fabids</taxon>
        <taxon>Fabales</taxon>
        <taxon>Fabaceae</taxon>
        <taxon>Papilionoideae</taxon>
        <taxon>50 kb inversion clade</taxon>
        <taxon>NPAAA clade</taxon>
        <taxon>indigoferoid/millettioid clade</taxon>
        <taxon>Phaseoleae</taxon>
        <taxon>Psophocarpus</taxon>
    </lineage>
</organism>